<evidence type="ECO:0000313" key="2">
    <source>
        <dbReference type="Proteomes" id="UP000005850"/>
    </source>
</evidence>
<keyword evidence="2" id="KW-1185">Reference proteome</keyword>
<sequence length="66" mass="7318">MRSTEMKLTLDMNQVTIPVGREASMVLIDPVQGKIKIVPLVHHGETVVKSSQGKIAKIAFLENELF</sequence>
<accession>A0A075R7W3</accession>
<dbReference type="Proteomes" id="UP000005850">
    <property type="component" value="Chromosome"/>
</dbReference>
<organism evidence="1 2">
    <name type="scientific">Brevibacillus laterosporus LMG 15441</name>
    <dbReference type="NCBI Taxonomy" id="1042163"/>
    <lineage>
        <taxon>Bacteria</taxon>
        <taxon>Bacillati</taxon>
        <taxon>Bacillota</taxon>
        <taxon>Bacilli</taxon>
        <taxon>Bacillales</taxon>
        <taxon>Paenibacillaceae</taxon>
        <taxon>Brevibacillus</taxon>
    </lineage>
</organism>
<protein>
    <submittedName>
        <fullName evidence="1">Uncharacterized protein</fullName>
    </submittedName>
</protein>
<dbReference type="InterPro" id="IPR035530">
    <property type="entry name" value="PBSX_XtrA"/>
</dbReference>
<reference evidence="1 2" key="1">
    <citation type="journal article" date="2011" name="J. Bacteriol.">
        <title>Genome sequence of Brevibacillus laterosporus LMG 15441, a pathogen of invertebrates.</title>
        <authorList>
            <person name="Djukic M."/>
            <person name="Poehlein A."/>
            <person name="Thurmer A."/>
            <person name="Daniel R."/>
        </authorList>
    </citation>
    <scope>NUCLEOTIDE SEQUENCE [LARGE SCALE GENOMIC DNA]</scope>
    <source>
        <strain evidence="1 2">LMG 15441</strain>
    </source>
</reference>
<dbReference type="RefSeq" id="WP_003339742.1">
    <property type="nucleotide sequence ID" value="NZ_CP007806.1"/>
</dbReference>
<name>A0A075R7W3_BRELA</name>
<dbReference type="STRING" id="1042163.BRLA_c036520"/>
<proteinExistence type="predicted"/>
<dbReference type="AlphaFoldDB" id="A0A075R7W3"/>
<evidence type="ECO:0000313" key="1">
    <source>
        <dbReference type="EMBL" id="AIG27954.1"/>
    </source>
</evidence>
<dbReference type="HOGENOM" id="CLU_2822646_0_0_9"/>
<dbReference type="EMBL" id="CP007806">
    <property type="protein sequence ID" value="AIG27954.1"/>
    <property type="molecule type" value="Genomic_DNA"/>
</dbReference>
<dbReference type="Pfam" id="PF17356">
    <property type="entry name" value="PBSX_XtrA"/>
    <property type="match status" value="1"/>
</dbReference>
<gene>
    <name evidence="1" type="ORF">BRLA_c036520</name>
</gene>
<dbReference type="KEGG" id="blr:BRLA_c036520"/>